<reference evidence="3" key="1">
    <citation type="journal article" date="2005" name="Nature">
        <title>The map-based sequence of the rice genome.</title>
        <authorList>
            <consortium name="International rice genome sequencing project (IRGSP)"/>
            <person name="Matsumoto T."/>
            <person name="Wu J."/>
            <person name="Kanamori H."/>
            <person name="Katayose Y."/>
            <person name="Fujisawa M."/>
            <person name="Namiki N."/>
            <person name="Mizuno H."/>
            <person name="Yamamoto K."/>
            <person name="Antonio B.A."/>
            <person name="Baba T."/>
            <person name="Sakata K."/>
            <person name="Nagamura Y."/>
            <person name="Aoki H."/>
            <person name="Arikawa K."/>
            <person name="Arita K."/>
            <person name="Bito T."/>
            <person name="Chiden Y."/>
            <person name="Fujitsuka N."/>
            <person name="Fukunaka R."/>
            <person name="Hamada M."/>
            <person name="Harada C."/>
            <person name="Hayashi A."/>
            <person name="Hijishita S."/>
            <person name="Honda M."/>
            <person name="Hosokawa S."/>
            <person name="Ichikawa Y."/>
            <person name="Idonuma A."/>
            <person name="Iijima M."/>
            <person name="Ikeda M."/>
            <person name="Ikeno M."/>
            <person name="Ito K."/>
            <person name="Ito S."/>
            <person name="Ito T."/>
            <person name="Ito Y."/>
            <person name="Ito Y."/>
            <person name="Iwabuchi A."/>
            <person name="Kamiya K."/>
            <person name="Karasawa W."/>
            <person name="Kurita K."/>
            <person name="Katagiri S."/>
            <person name="Kikuta A."/>
            <person name="Kobayashi H."/>
            <person name="Kobayashi N."/>
            <person name="Machita K."/>
            <person name="Maehara T."/>
            <person name="Masukawa M."/>
            <person name="Mizubayashi T."/>
            <person name="Mukai Y."/>
            <person name="Nagasaki H."/>
            <person name="Nagata Y."/>
            <person name="Naito S."/>
            <person name="Nakashima M."/>
            <person name="Nakama Y."/>
            <person name="Nakamichi Y."/>
            <person name="Nakamura M."/>
            <person name="Meguro A."/>
            <person name="Negishi M."/>
            <person name="Ohta I."/>
            <person name="Ohta T."/>
            <person name="Okamoto M."/>
            <person name="Ono N."/>
            <person name="Saji S."/>
            <person name="Sakaguchi M."/>
            <person name="Sakai K."/>
            <person name="Shibata M."/>
            <person name="Shimokawa T."/>
            <person name="Song J."/>
            <person name="Takazaki Y."/>
            <person name="Terasawa K."/>
            <person name="Tsugane M."/>
            <person name="Tsuji K."/>
            <person name="Ueda S."/>
            <person name="Waki K."/>
            <person name="Yamagata H."/>
            <person name="Yamamoto M."/>
            <person name="Yamamoto S."/>
            <person name="Yamane H."/>
            <person name="Yoshiki S."/>
            <person name="Yoshihara R."/>
            <person name="Yukawa K."/>
            <person name="Zhong H."/>
            <person name="Yano M."/>
            <person name="Yuan Q."/>
            <person name="Ouyang S."/>
            <person name="Liu J."/>
            <person name="Jones K.M."/>
            <person name="Gansberger K."/>
            <person name="Moffat K."/>
            <person name="Hill J."/>
            <person name="Bera J."/>
            <person name="Fadrosh D."/>
            <person name="Jin S."/>
            <person name="Johri S."/>
            <person name="Kim M."/>
            <person name="Overton L."/>
            <person name="Reardon M."/>
            <person name="Tsitrin T."/>
            <person name="Vuong H."/>
            <person name="Weaver B."/>
            <person name="Ciecko A."/>
            <person name="Tallon L."/>
            <person name="Jackson J."/>
            <person name="Pai G."/>
            <person name="Aken S.V."/>
            <person name="Utterback T."/>
            <person name="Reidmuller S."/>
            <person name="Feldblyum T."/>
            <person name="Hsiao J."/>
            <person name="Zismann V."/>
            <person name="Iobst S."/>
            <person name="de Vazeille A.R."/>
            <person name="Buell C.R."/>
            <person name="Ying K."/>
            <person name="Li Y."/>
            <person name="Lu T."/>
            <person name="Huang Y."/>
            <person name="Zhao Q."/>
            <person name="Feng Q."/>
            <person name="Zhang L."/>
            <person name="Zhu J."/>
            <person name="Weng Q."/>
            <person name="Mu J."/>
            <person name="Lu Y."/>
            <person name="Fan D."/>
            <person name="Liu Y."/>
            <person name="Guan J."/>
            <person name="Zhang Y."/>
            <person name="Yu S."/>
            <person name="Liu X."/>
            <person name="Zhang Y."/>
            <person name="Hong G."/>
            <person name="Han B."/>
            <person name="Choisne N."/>
            <person name="Demange N."/>
            <person name="Orjeda G."/>
            <person name="Samain S."/>
            <person name="Cattolico L."/>
            <person name="Pelletier E."/>
            <person name="Couloux A."/>
            <person name="Segurens B."/>
            <person name="Wincker P."/>
            <person name="D'Hont A."/>
            <person name="Scarpelli C."/>
            <person name="Weissenbach J."/>
            <person name="Salanoubat M."/>
            <person name="Quetier F."/>
            <person name="Yu Y."/>
            <person name="Kim H.R."/>
            <person name="Rambo T."/>
            <person name="Currie J."/>
            <person name="Collura K."/>
            <person name="Luo M."/>
            <person name="Yang T."/>
            <person name="Ammiraju J.S.S."/>
            <person name="Engler F."/>
            <person name="Soderlund C."/>
            <person name="Wing R.A."/>
            <person name="Palmer L.E."/>
            <person name="de la Bastide M."/>
            <person name="Spiegel L."/>
            <person name="Nascimento L."/>
            <person name="Zutavern T."/>
            <person name="O'Shaughnessy A."/>
            <person name="Dike S."/>
            <person name="Dedhia N."/>
            <person name="Preston R."/>
            <person name="Balija V."/>
            <person name="McCombie W.R."/>
            <person name="Chow T."/>
            <person name="Chen H."/>
            <person name="Chung M."/>
            <person name="Chen C."/>
            <person name="Shaw J."/>
            <person name="Wu H."/>
            <person name="Hsiao K."/>
            <person name="Chao Y."/>
            <person name="Chu M."/>
            <person name="Cheng C."/>
            <person name="Hour A."/>
            <person name="Lee P."/>
            <person name="Lin S."/>
            <person name="Lin Y."/>
            <person name="Liou J."/>
            <person name="Liu S."/>
            <person name="Hsing Y."/>
            <person name="Raghuvanshi S."/>
            <person name="Mohanty A."/>
            <person name="Bharti A.K."/>
            <person name="Gaur A."/>
            <person name="Gupta V."/>
            <person name="Kumar D."/>
            <person name="Ravi V."/>
            <person name="Vij S."/>
            <person name="Kapur A."/>
            <person name="Khurana P."/>
            <person name="Khurana P."/>
            <person name="Khurana J.P."/>
            <person name="Tyagi A.K."/>
            <person name="Gaikwad K."/>
            <person name="Singh A."/>
            <person name="Dalal V."/>
            <person name="Srivastava S."/>
            <person name="Dixit A."/>
            <person name="Pal A.K."/>
            <person name="Ghazi I.A."/>
            <person name="Yadav M."/>
            <person name="Pandit A."/>
            <person name="Bhargava A."/>
            <person name="Sureshbabu K."/>
            <person name="Batra K."/>
            <person name="Sharma T.R."/>
            <person name="Mohapatra T."/>
            <person name="Singh N.K."/>
            <person name="Messing J."/>
            <person name="Nelson A.B."/>
            <person name="Fuks G."/>
            <person name="Kavchok S."/>
            <person name="Keizer G."/>
            <person name="Linton E."/>
            <person name="Llaca V."/>
            <person name="Song R."/>
            <person name="Tanyolac B."/>
            <person name="Young S."/>
            <person name="Ho-Il K."/>
            <person name="Hahn J.H."/>
            <person name="Sangsakoo G."/>
            <person name="Vanavichit A."/>
            <person name="de Mattos Luiz.A.T."/>
            <person name="Zimmer P.D."/>
            <person name="Malone G."/>
            <person name="Dellagostin O."/>
            <person name="de Oliveira A.C."/>
            <person name="Bevan M."/>
            <person name="Bancroft I."/>
            <person name="Minx P."/>
            <person name="Cordum H."/>
            <person name="Wilson R."/>
            <person name="Cheng Z."/>
            <person name="Jin W."/>
            <person name="Jiang J."/>
            <person name="Leong S.A."/>
            <person name="Iwama H."/>
            <person name="Gojobori T."/>
            <person name="Itoh T."/>
            <person name="Niimura Y."/>
            <person name="Fujii Y."/>
            <person name="Habara T."/>
            <person name="Sakai H."/>
            <person name="Sato Y."/>
            <person name="Wilson G."/>
            <person name="Kumar K."/>
            <person name="McCouch S."/>
            <person name="Juretic N."/>
            <person name="Hoen D."/>
            <person name="Wright S."/>
            <person name="Bruskiewich R."/>
            <person name="Bureau T."/>
            <person name="Miyao A."/>
            <person name="Hirochika H."/>
            <person name="Nishikawa T."/>
            <person name="Kadowaki K."/>
            <person name="Sugiura M."/>
            <person name="Burr B."/>
            <person name="Sasaki T."/>
        </authorList>
    </citation>
    <scope>NUCLEOTIDE SEQUENCE [LARGE SCALE GENOMIC DNA]</scope>
    <source>
        <strain evidence="3">cv. Nipponbare</strain>
    </source>
</reference>
<sequence>MRAPRASGTKRGRGGGWLAGPTGSGTRREGAWLVARLGFKACRPSVASGGGTRGHRLRQPAATDGKRRRATAPPLAAAPQRHGTTTRRRRASGERR</sequence>
<feature type="region of interest" description="Disordered" evidence="1">
    <location>
        <begin position="43"/>
        <end position="96"/>
    </location>
</feature>
<name>Q84Z67_ORYSJ</name>
<proteinExistence type="predicted"/>
<evidence type="ECO:0000313" key="2">
    <source>
        <dbReference type="EMBL" id="BAC56780.1"/>
    </source>
</evidence>
<organism evidence="2 3">
    <name type="scientific">Oryza sativa subsp. japonica</name>
    <name type="common">Rice</name>
    <dbReference type="NCBI Taxonomy" id="39947"/>
    <lineage>
        <taxon>Eukaryota</taxon>
        <taxon>Viridiplantae</taxon>
        <taxon>Streptophyta</taxon>
        <taxon>Embryophyta</taxon>
        <taxon>Tracheophyta</taxon>
        <taxon>Spermatophyta</taxon>
        <taxon>Magnoliopsida</taxon>
        <taxon>Liliopsida</taxon>
        <taxon>Poales</taxon>
        <taxon>Poaceae</taxon>
        <taxon>BOP clade</taxon>
        <taxon>Oryzoideae</taxon>
        <taxon>Oryzeae</taxon>
        <taxon>Oryzinae</taxon>
        <taxon>Oryza</taxon>
        <taxon>Oryza sativa</taxon>
    </lineage>
</organism>
<reference evidence="3" key="2">
    <citation type="journal article" date="2008" name="Nucleic Acids Res.">
        <title>The rice annotation project database (RAP-DB): 2008 update.</title>
        <authorList>
            <consortium name="The rice annotation project (RAP)"/>
        </authorList>
    </citation>
    <scope>GENOME REANNOTATION</scope>
    <source>
        <strain evidence="3">cv. Nipponbare</strain>
    </source>
</reference>
<feature type="region of interest" description="Disordered" evidence="1">
    <location>
        <begin position="1"/>
        <end position="27"/>
    </location>
</feature>
<evidence type="ECO:0000313" key="3">
    <source>
        <dbReference type="Proteomes" id="UP000000763"/>
    </source>
</evidence>
<gene>
    <name evidence="2" type="primary">P0686C03.118</name>
</gene>
<protein>
    <submittedName>
        <fullName evidence="2">Uncharacterized protein</fullName>
    </submittedName>
</protein>
<evidence type="ECO:0000256" key="1">
    <source>
        <dbReference type="SAM" id="MobiDB-lite"/>
    </source>
</evidence>
<dbReference type="AlphaFoldDB" id="Q84Z67"/>
<dbReference type="Proteomes" id="UP000000763">
    <property type="component" value="Chromosome 8"/>
</dbReference>
<feature type="compositionally biased region" description="Low complexity" evidence="1">
    <location>
        <begin position="71"/>
        <end position="83"/>
    </location>
</feature>
<dbReference type="EMBL" id="AP004761">
    <property type="protein sequence ID" value="BAC56780.1"/>
    <property type="molecule type" value="Genomic_DNA"/>
</dbReference>
<accession>Q84Z67</accession>